<dbReference type="WBParaSite" id="MhA1_Contig177.frz3.gene4">
    <property type="protein sequence ID" value="MhA1_Contig177.frz3.gene4"/>
    <property type="gene ID" value="MhA1_Contig177.frz3.gene4"/>
</dbReference>
<evidence type="ECO:0000313" key="2">
    <source>
        <dbReference type="Proteomes" id="UP000095281"/>
    </source>
</evidence>
<name>A0A1I8BBQ4_MELHA</name>
<evidence type="ECO:0000256" key="1">
    <source>
        <dbReference type="SAM" id="SignalP"/>
    </source>
</evidence>
<keyword evidence="2" id="KW-1185">Reference proteome</keyword>
<reference evidence="3" key="1">
    <citation type="submission" date="2016-11" db="UniProtKB">
        <authorList>
            <consortium name="WormBaseParasite"/>
        </authorList>
    </citation>
    <scope>IDENTIFICATION</scope>
</reference>
<dbReference type="AlphaFoldDB" id="A0A1I8BBQ4"/>
<keyword evidence="1" id="KW-0732">Signal</keyword>
<organism evidence="2 3">
    <name type="scientific">Meloidogyne hapla</name>
    <name type="common">Root-knot nematode worm</name>
    <dbReference type="NCBI Taxonomy" id="6305"/>
    <lineage>
        <taxon>Eukaryota</taxon>
        <taxon>Metazoa</taxon>
        <taxon>Ecdysozoa</taxon>
        <taxon>Nematoda</taxon>
        <taxon>Chromadorea</taxon>
        <taxon>Rhabditida</taxon>
        <taxon>Tylenchina</taxon>
        <taxon>Tylenchomorpha</taxon>
        <taxon>Tylenchoidea</taxon>
        <taxon>Meloidogynidae</taxon>
        <taxon>Meloidogyninae</taxon>
        <taxon>Meloidogyne</taxon>
    </lineage>
</organism>
<accession>A0A1I8BBQ4</accession>
<sequence>MYFKLILYVFFFISIFNNISTGKKCKCPKNETVSNISKIVHRRIRRGAGCSCFGGEEEGGGRKIPEGFNRRPGKEPVVEVLNKRALIICENFFYSPLEFYVI</sequence>
<proteinExistence type="predicted"/>
<feature type="chain" id="PRO_5009315642" evidence="1">
    <location>
        <begin position="23"/>
        <end position="102"/>
    </location>
</feature>
<feature type="signal peptide" evidence="1">
    <location>
        <begin position="1"/>
        <end position="22"/>
    </location>
</feature>
<protein>
    <submittedName>
        <fullName evidence="3">Uncharacterized protein</fullName>
    </submittedName>
</protein>
<evidence type="ECO:0000313" key="3">
    <source>
        <dbReference type="WBParaSite" id="MhA1_Contig177.frz3.gene4"/>
    </source>
</evidence>
<dbReference type="Proteomes" id="UP000095281">
    <property type="component" value="Unplaced"/>
</dbReference>